<dbReference type="Pfam" id="PF08281">
    <property type="entry name" value="Sigma70_r4_2"/>
    <property type="match status" value="1"/>
</dbReference>
<sequence length="369" mass="42454">MREKRYEELVPYVEQAKQGDGQAFAYLYEATIEPTRFFVYNFCKNRNKVDDLLQEIYLEVYRSLPSLKDSMAFCAWQRQITYHCCVKSIKEHEEAFIGDENVEFIKSLTDDSETPQDVVLENEKTELLHKCIQRLPEKQRAALLLYSFQQMKMKEIGEALGCKENAVKNLLFNARKNLKKQIEMLPAEDREVLNIRSFGLFTLYPILRESLAYSSKKGAKQGILALKKLAIGATVAIGAGTAGVLLFGGEELPEQSFRKMSLEAPQWETKELSGIRIPKKEEKKKQVYVPVNVRDMKVSKSKEQIAIYVSGDVDYQSTFAETAGGKKLKPSKYDPKKQVFYFSIYVKDFAFHLKSKDGTEEIFDFRKKA</sequence>
<keyword evidence="3" id="KW-0731">Sigma factor</keyword>
<dbReference type="SUPFAM" id="SSF88946">
    <property type="entry name" value="Sigma2 domain of RNA polymerase sigma factors"/>
    <property type="match status" value="1"/>
</dbReference>
<evidence type="ECO:0000313" key="7">
    <source>
        <dbReference type="Proteomes" id="UP000298653"/>
    </source>
</evidence>
<dbReference type="InterPro" id="IPR039425">
    <property type="entry name" value="RNA_pol_sigma-70-like"/>
</dbReference>
<dbReference type="GO" id="GO:0006352">
    <property type="term" value="P:DNA-templated transcription initiation"/>
    <property type="evidence" value="ECO:0007669"/>
    <property type="project" value="InterPro"/>
</dbReference>
<dbReference type="CDD" id="cd06171">
    <property type="entry name" value="Sigma70_r4"/>
    <property type="match status" value="1"/>
</dbReference>
<dbReference type="KEGG" id="arf:AR1Y2_2825"/>
<dbReference type="OrthoDB" id="9784984at2"/>
<gene>
    <name evidence="6" type="ORF">AR1Y2_2825</name>
</gene>
<dbReference type="NCBIfam" id="TIGR02937">
    <property type="entry name" value="sigma70-ECF"/>
    <property type="match status" value="1"/>
</dbReference>
<keyword evidence="2" id="KW-0805">Transcription regulation</keyword>
<evidence type="ECO:0000256" key="3">
    <source>
        <dbReference type="ARBA" id="ARBA00023082"/>
    </source>
</evidence>
<keyword evidence="4" id="KW-0804">Transcription</keyword>
<protein>
    <submittedName>
        <fullName evidence="6">RNA polymerase sigma factor RpoE</fullName>
    </submittedName>
</protein>
<dbReference type="InterPro" id="IPR013324">
    <property type="entry name" value="RNA_pol_sigma_r3/r4-like"/>
</dbReference>
<keyword evidence="7" id="KW-1185">Reference proteome</keyword>
<name>A0A4P8IM75_9FIRM</name>
<dbReference type="InterPro" id="IPR014284">
    <property type="entry name" value="RNA_pol_sigma-70_dom"/>
</dbReference>
<dbReference type="InterPro" id="IPR013325">
    <property type="entry name" value="RNA_pol_sigma_r2"/>
</dbReference>
<evidence type="ECO:0000256" key="1">
    <source>
        <dbReference type="ARBA" id="ARBA00010641"/>
    </source>
</evidence>
<dbReference type="Gene3D" id="1.10.10.10">
    <property type="entry name" value="Winged helix-like DNA-binding domain superfamily/Winged helix DNA-binding domain"/>
    <property type="match status" value="1"/>
</dbReference>
<feature type="domain" description="RNA polymerase sigma factor 70 region 4 type 2" evidence="5">
    <location>
        <begin position="126"/>
        <end position="178"/>
    </location>
</feature>
<proteinExistence type="inferred from homology"/>
<evidence type="ECO:0000256" key="4">
    <source>
        <dbReference type="ARBA" id="ARBA00023163"/>
    </source>
</evidence>
<dbReference type="InterPro" id="IPR036388">
    <property type="entry name" value="WH-like_DNA-bd_sf"/>
</dbReference>
<organism evidence="6 7">
    <name type="scientific">Anaerostipes rhamnosivorans</name>
    <dbReference type="NCBI Taxonomy" id="1229621"/>
    <lineage>
        <taxon>Bacteria</taxon>
        <taxon>Bacillati</taxon>
        <taxon>Bacillota</taxon>
        <taxon>Clostridia</taxon>
        <taxon>Lachnospirales</taxon>
        <taxon>Lachnospiraceae</taxon>
        <taxon>Anaerostipes</taxon>
    </lineage>
</organism>
<dbReference type="PANTHER" id="PTHR43133">
    <property type="entry name" value="RNA POLYMERASE ECF-TYPE SIGMA FACTO"/>
    <property type="match status" value="1"/>
</dbReference>
<dbReference type="Gene3D" id="1.10.1740.10">
    <property type="match status" value="1"/>
</dbReference>
<accession>A0A4P8IM75</accession>
<evidence type="ECO:0000256" key="2">
    <source>
        <dbReference type="ARBA" id="ARBA00023015"/>
    </source>
</evidence>
<reference evidence="6 7" key="1">
    <citation type="submission" date="2019-05" db="EMBL/GenBank/DDBJ databases">
        <title>Complete genome sequencing of Anaerostipes rhamnosivorans.</title>
        <authorList>
            <person name="Bui T.P.N."/>
            <person name="de Vos W.M."/>
        </authorList>
    </citation>
    <scope>NUCLEOTIDE SEQUENCE [LARGE SCALE GENOMIC DNA]</scope>
    <source>
        <strain evidence="6 7">1y2</strain>
    </source>
</reference>
<dbReference type="GO" id="GO:0003677">
    <property type="term" value="F:DNA binding"/>
    <property type="evidence" value="ECO:0007669"/>
    <property type="project" value="InterPro"/>
</dbReference>
<dbReference type="PANTHER" id="PTHR43133:SF51">
    <property type="entry name" value="RNA POLYMERASE SIGMA FACTOR"/>
    <property type="match status" value="1"/>
</dbReference>
<dbReference type="EMBL" id="CP040058">
    <property type="protein sequence ID" value="QCP36279.1"/>
    <property type="molecule type" value="Genomic_DNA"/>
</dbReference>
<evidence type="ECO:0000313" key="6">
    <source>
        <dbReference type="EMBL" id="QCP36279.1"/>
    </source>
</evidence>
<dbReference type="GO" id="GO:0016987">
    <property type="term" value="F:sigma factor activity"/>
    <property type="evidence" value="ECO:0007669"/>
    <property type="project" value="UniProtKB-KW"/>
</dbReference>
<dbReference type="SUPFAM" id="SSF88659">
    <property type="entry name" value="Sigma3 and sigma4 domains of RNA polymerase sigma factors"/>
    <property type="match status" value="1"/>
</dbReference>
<dbReference type="AlphaFoldDB" id="A0A4P8IM75"/>
<dbReference type="Proteomes" id="UP000298653">
    <property type="component" value="Chromosome"/>
</dbReference>
<dbReference type="RefSeq" id="WP_137329534.1">
    <property type="nucleotide sequence ID" value="NZ_CP040058.1"/>
</dbReference>
<evidence type="ECO:0000259" key="5">
    <source>
        <dbReference type="Pfam" id="PF08281"/>
    </source>
</evidence>
<comment type="similarity">
    <text evidence="1">Belongs to the sigma-70 factor family. ECF subfamily.</text>
</comment>
<dbReference type="InterPro" id="IPR013249">
    <property type="entry name" value="RNA_pol_sigma70_r4_t2"/>
</dbReference>